<dbReference type="EMBL" id="JAHDYR010000009">
    <property type="protein sequence ID" value="KAG9395632.1"/>
    <property type="molecule type" value="Genomic_DNA"/>
</dbReference>
<dbReference type="GO" id="GO:0006508">
    <property type="term" value="P:proteolysis"/>
    <property type="evidence" value="ECO:0007669"/>
    <property type="project" value="InterPro"/>
</dbReference>
<sequence length="765" mass="84254">MDIVSDPRTWRDLDFFKVVASAFNPSQTTLLLDYFSINVHGLDIGRFSQYAEKFQSRVSILQPPFSDNALRDLFVRGVTDEYLRRDIEATTPGMSLQETILSSLARPRKKSGHRKIAVPDRSDRFDRTSPSKQASPKHDAPSGVISKPRNPTQDSSSLTCHNCGKRGHKSPDCRNPKTRCTACNREGHMAKFCRKTGTVNGQECSNHCFTAKSVQPSLPVCRAVLEKKQVSVLLDSGSDVTVVAPRVLTSQERTPVSRTIHTMGGTCSVTEQVELSLYLEVSPFTPHGCQFPTTALVLDSEFDIILGYADMCALGILPSITSIQLADNESIDQLMTPDTPEFVEQSYQIALEPYDLVLTENKVVNARPYFVTPPKLPIVQEHLDKLLAKRFIEKSIARKAVQSAVRRGYLADVRSRRHRHAGRLREDQARRMVPRQAVLDAVSAEAVVDAEGSEATPHSVAADQEDQTSLADTPSSASEDSDDATDTSDVAELPDDAPPQDLAGHIDRLWSHFYNFIDGPSALLKELNQGNLFAFNPDIRTHQAILLVSRVANLLAAWARKKNVSTDSDSAIVRRFLAVYLGTPHLWSTARCPNGYSIPGSNVDIVWRAVCHGAHPSLFRLLVGAEAHGLRACDSRAFLRSYREALEEGWSNSANSGLSAADHLEAAISSVQLGPPGNLGLCEGVTVSVDTLTLLEYSEPGRRYELSGVLGYFEGEDRILLEYTGFEGRPTIVTPDEDLTHRYGRSVHQLTIPDDFVFNTCAPAA</sequence>
<dbReference type="PANTHER" id="PTHR37984:SF5">
    <property type="entry name" value="PROTEIN NYNRIN-LIKE"/>
    <property type="match status" value="1"/>
</dbReference>
<dbReference type="SUPFAM" id="SSF57756">
    <property type="entry name" value="Retrovirus zinc finger-like domains"/>
    <property type="match status" value="1"/>
</dbReference>
<feature type="compositionally biased region" description="Basic residues" evidence="7">
    <location>
        <begin position="106"/>
        <end position="116"/>
    </location>
</feature>
<evidence type="ECO:0000256" key="7">
    <source>
        <dbReference type="SAM" id="MobiDB-lite"/>
    </source>
</evidence>
<dbReference type="PROSITE" id="PS50158">
    <property type="entry name" value="ZF_CCHC"/>
    <property type="match status" value="2"/>
</dbReference>
<evidence type="ECO:0000256" key="1">
    <source>
        <dbReference type="ARBA" id="ARBA00022679"/>
    </source>
</evidence>
<feature type="region of interest" description="Disordered" evidence="7">
    <location>
        <begin position="105"/>
        <end position="177"/>
    </location>
</feature>
<dbReference type="InterPro" id="IPR001878">
    <property type="entry name" value="Znf_CCHC"/>
</dbReference>
<keyword evidence="6" id="KW-0862">Zinc</keyword>
<evidence type="ECO:0000256" key="6">
    <source>
        <dbReference type="PROSITE-ProRule" id="PRU00047"/>
    </source>
</evidence>
<dbReference type="GO" id="GO:0004190">
    <property type="term" value="F:aspartic-type endopeptidase activity"/>
    <property type="evidence" value="ECO:0007669"/>
    <property type="project" value="InterPro"/>
</dbReference>
<evidence type="ECO:0000259" key="8">
    <source>
        <dbReference type="PROSITE" id="PS50158"/>
    </source>
</evidence>
<evidence type="ECO:0000256" key="3">
    <source>
        <dbReference type="ARBA" id="ARBA00022722"/>
    </source>
</evidence>
<keyword evidence="3" id="KW-0540">Nuclease</keyword>
<feature type="region of interest" description="Disordered" evidence="7">
    <location>
        <begin position="448"/>
        <end position="498"/>
    </location>
</feature>
<dbReference type="SMART" id="SM00343">
    <property type="entry name" value="ZnF_C2HC"/>
    <property type="match status" value="2"/>
</dbReference>
<dbReference type="GO" id="GO:0008270">
    <property type="term" value="F:zinc ion binding"/>
    <property type="evidence" value="ECO:0007669"/>
    <property type="project" value="UniProtKB-KW"/>
</dbReference>
<accession>A0A8J6E5E1</accession>
<keyword evidence="4" id="KW-0255">Endonuclease</keyword>
<dbReference type="InterPro" id="IPR021109">
    <property type="entry name" value="Peptidase_aspartic_dom_sf"/>
</dbReference>
<dbReference type="GO" id="GO:0004519">
    <property type="term" value="F:endonuclease activity"/>
    <property type="evidence" value="ECO:0007669"/>
    <property type="project" value="UniProtKB-KW"/>
</dbReference>
<keyword evidence="5" id="KW-0378">Hydrolase</keyword>
<dbReference type="SUPFAM" id="SSF50630">
    <property type="entry name" value="Acid proteases"/>
    <property type="match status" value="1"/>
</dbReference>
<dbReference type="OrthoDB" id="3863715at2759"/>
<feature type="domain" description="Peptidase A2" evidence="9">
    <location>
        <begin position="230"/>
        <end position="265"/>
    </location>
</feature>
<dbReference type="InterPro" id="IPR050951">
    <property type="entry name" value="Retrovirus_Pol_polyprotein"/>
</dbReference>
<dbReference type="InterPro" id="IPR036875">
    <property type="entry name" value="Znf_CCHC_sf"/>
</dbReference>
<feature type="domain" description="CCHC-type" evidence="8">
    <location>
        <begin position="179"/>
        <end position="195"/>
    </location>
</feature>
<evidence type="ECO:0000259" key="9">
    <source>
        <dbReference type="PROSITE" id="PS50175"/>
    </source>
</evidence>
<dbReference type="Proteomes" id="UP000717585">
    <property type="component" value="Unassembled WGS sequence"/>
</dbReference>
<feature type="compositionally biased region" description="Basic and acidic residues" evidence="7">
    <location>
        <begin position="117"/>
        <end position="129"/>
    </location>
</feature>
<keyword evidence="1" id="KW-0808">Transferase</keyword>
<keyword evidence="2" id="KW-0548">Nucleotidyltransferase</keyword>
<feature type="domain" description="CCHC-type" evidence="8">
    <location>
        <begin position="160"/>
        <end position="175"/>
    </location>
</feature>
<dbReference type="PROSITE" id="PS00141">
    <property type="entry name" value="ASP_PROTEASE"/>
    <property type="match status" value="1"/>
</dbReference>
<dbReference type="PROSITE" id="PS50175">
    <property type="entry name" value="ASP_PROT_RETROV"/>
    <property type="match status" value="1"/>
</dbReference>
<keyword evidence="6" id="KW-0863">Zinc-finger</keyword>
<reference evidence="10" key="1">
    <citation type="submission" date="2021-05" db="EMBL/GenBank/DDBJ databases">
        <title>A free-living protist that lacks canonical eukaryotic 1 DNA replication and segregation systems.</title>
        <authorList>
            <person name="Salas-Leiva D.E."/>
            <person name="Tromer E.C."/>
            <person name="Curtis B.A."/>
            <person name="Jerlstrom-Hultqvist J."/>
            <person name="Kolisko M."/>
            <person name="Yi Z."/>
            <person name="Salas-Leiva J.S."/>
            <person name="Gallot-Lavallee L."/>
            <person name="Kops G.J.P.L."/>
            <person name="Archibald J.M."/>
            <person name="Simpson A.G.B."/>
            <person name="Roger A.J."/>
        </authorList>
    </citation>
    <scope>NUCLEOTIDE SEQUENCE</scope>
    <source>
        <strain evidence="10">BICM</strain>
    </source>
</reference>
<organism evidence="10 11">
    <name type="scientific">Carpediemonas membranifera</name>
    <dbReference type="NCBI Taxonomy" id="201153"/>
    <lineage>
        <taxon>Eukaryota</taxon>
        <taxon>Metamonada</taxon>
        <taxon>Carpediemonas-like organisms</taxon>
        <taxon>Carpediemonas</taxon>
    </lineage>
</organism>
<evidence type="ECO:0000313" key="10">
    <source>
        <dbReference type="EMBL" id="KAG9395632.1"/>
    </source>
</evidence>
<dbReference type="GO" id="GO:0016779">
    <property type="term" value="F:nucleotidyltransferase activity"/>
    <property type="evidence" value="ECO:0007669"/>
    <property type="project" value="UniProtKB-KW"/>
</dbReference>
<dbReference type="InterPro" id="IPR001969">
    <property type="entry name" value="Aspartic_peptidase_AS"/>
</dbReference>
<keyword evidence="6" id="KW-0479">Metal-binding</keyword>
<gene>
    <name evidence="10" type="ORF">J8273_2831</name>
</gene>
<dbReference type="GO" id="GO:0003676">
    <property type="term" value="F:nucleic acid binding"/>
    <property type="evidence" value="ECO:0007669"/>
    <property type="project" value="InterPro"/>
</dbReference>
<name>A0A8J6E5E1_9EUKA</name>
<evidence type="ECO:0000256" key="5">
    <source>
        <dbReference type="ARBA" id="ARBA00022801"/>
    </source>
</evidence>
<dbReference type="InterPro" id="IPR001995">
    <property type="entry name" value="Peptidase_A2_cat"/>
</dbReference>
<feature type="compositionally biased region" description="Polar residues" evidence="7">
    <location>
        <begin position="149"/>
        <end position="160"/>
    </location>
</feature>
<dbReference type="PANTHER" id="PTHR37984">
    <property type="entry name" value="PROTEIN CBG26694"/>
    <property type="match status" value="1"/>
</dbReference>
<dbReference type="AlphaFoldDB" id="A0A8J6E5E1"/>
<protein>
    <submittedName>
        <fullName evidence="10">Zinc knuckle</fullName>
    </submittedName>
</protein>
<evidence type="ECO:0000313" key="11">
    <source>
        <dbReference type="Proteomes" id="UP000717585"/>
    </source>
</evidence>
<proteinExistence type="predicted"/>
<dbReference type="Gene3D" id="2.40.70.10">
    <property type="entry name" value="Acid Proteases"/>
    <property type="match status" value="1"/>
</dbReference>
<dbReference type="CDD" id="cd00303">
    <property type="entry name" value="retropepsin_like"/>
    <property type="match status" value="1"/>
</dbReference>
<comment type="caution">
    <text evidence="10">The sequence shown here is derived from an EMBL/GenBank/DDBJ whole genome shotgun (WGS) entry which is preliminary data.</text>
</comment>
<dbReference type="Pfam" id="PF00098">
    <property type="entry name" value="zf-CCHC"/>
    <property type="match status" value="1"/>
</dbReference>
<evidence type="ECO:0000256" key="4">
    <source>
        <dbReference type="ARBA" id="ARBA00022759"/>
    </source>
</evidence>
<keyword evidence="11" id="KW-1185">Reference proteome</keyword>
<evidence type="ECO:0000256" key="2">
    <source>
        <dbReference type="ARBA" id="ARBA00022695"/>
    </source>
</evidence>
<dbReference type="Gene3D" id="4.10.60.10">
    <property type="entry name" value="Zinc finger, CCHC-type"/>
    <property type="match status" value="1"/>
</dbReference>